<accession>A0A6S6WPC9</accession>
<organism evidence="1 2">
    <name type="scientific">Pyrenophora teres f. teres</name>
    <dbReference type="NCBI Taxonomy" id="97479"/>
    <lineage>
        <taxon>Eukaryota</taxon>
        <taxon>Fungi</taxon>
        <taxon>Dikarya</taxon>
        <taxon>Ascomycota</taxon>
        <taxon>Pezizomycotina</taxon>
        <taxon>Dothideomycetes</taxon>
        <taxon>Pleosporomycetidae</taxon>
        <taxon>Pleosporales</taxon>
        <taxon>Pleosporineae</taxon>
        <taxon>Pleosporaceae</taxon>
        <taxon>Pyrenophora</taxon>
    </lineage>
</organism>
<evidence type="ECO:0000313" key="1">
    <source>
        <dbReference type="EMBL" id="CAE7212065.1"/>
    </source>
</evidence>
<reference evidence="1" key="1">
    <citation type="submission" date="2021-02" db="EMBL/GenBank/DDBJ databases">
        <authorList>
            <person name="Syme A R."/>
            <person name="Syme A R."/>
            <person name="Moolhuijzen P."/>
        </authorList>
    </citation>
    <scope>NUCLEOTIDE SEQUENCE</scope>
    <source>
        <strain evidence="1">W1-1</strain>
    </source>
</reference>
<dbReference type="AlphaFoldDB" id="A0A6S6WPC9"/>
<proteinExistence type="predicted"/>
<name>A0A6S6WPC9_9PLEO</name>
<protein>
    <submittedName>
        <fullName evidence="1">Uncharacterized protein</fullName>
    </submittedName>
</protein>
<dbReference type="EMBL" id="HG992986">
    <property type="protein sequence ID" value="CAE7212065.1"/>
    <property type="molecule type" value="Genomic_DNA"/>
</dbReference>
<evidence type="ECO:0000313" key="2">
    <source>
        <dbReference type="Proteomes" id="UP000472372"/>
    </source>
</evidence>
<sequence>MLLPGQDSEESIPIPNVYERGGHEESARVVLAPPQRGGHEKGSRVVRALPQRSIEDTGGVETTLGLIKNLKVPSPTSTPPPTDKEVLFLDKLINLVTSEMWNNGFVKESERFLANVMQSIQQEVDES</sequence>
<dbReference type="Proteomes" id="UP000472372">
    <property type="component" value="Chromosome 10"/>
</dbReference>
<gene>
    <name evidence="1" type="ORF">PTTW11_10250</name>
</gene>